<evidence type="ECO:0000313" key="2">
    <source>
        <dbReference type="EMBL" id="BBH06870.1"/>
    </source>
</evidence>
<feature type="compositionally biased region" description="Gly residues" evidence="1">
    <location>
        <begin position="51"/>
        <end position="60"/>
    </location>
</feature>
<sequence length="69" mass="7709">MTEYKETVGRRYFTVTGEHRMRRLSKRSSRMGMETAARSFLGRPYKSMEGKGAGNCGGDTGQARRGEGD</sequence>
<name>A0A4Y1RRE7_PRUDU</name>
<evidence type="ECO:0000256" key="1">
    <source>
        <dbReference type="SAM" id="MobiDB-lite"/>
    </source>
</evidence>
<protein>
    <submittedName>
        <fullName evidence="2">Syntaxin-related protein KNOLLE</fullName>
    </submittedName>
</protein>
<accession>A0A4Y1RRE7</accession>
<dbReference type="EMBL" id="AP019303">
    <property type="protein sequence ID" value="BBH06870.1"/>
    <property type="molecule type" value="Genomic_DNA"/>
</dbReference>
<gene>
    <name evidence="2" type="ORF">Prudu_018631</name>
</gene>
<dbReference type="AlphaFoldDB" id="A0A4Y1RRE7"/>
<proteinExistence type="predicted"/>
<reference evidence="2" key="1">
    <citation type="journal article" date="2019" name="Science">
        <title>Mutation of a bHLH transcription factor allowed almond domestication.</title>
        <authorList>
            <person name="Sanchez-Perez R."/>
            <person name="Pavan S."/>
            <person name="Mazzeo R."/>
            <person name="Moldovan C."/>
            <person name="Aiese Cigliano R."/>
            <person name="Del Cueto J."/>
            <person name="Ricciardi F."/>
            <person name="Lotti C."/>
            <person name="Ricciardi L."/>
            <person name="Dicenta F."/>
            <person name="Lopez-Marques R.L."/>
            <person name="Lindberg Moller B."/>
        </authorList>
    </citation>
    <scope>NUCLEOTIDE SEQUENCE</scope>
</reference>
<organism evidence="2">
    <name type="scientific">Prunus dulcis</name>
    <name type="common">Almond</name>
    <name type="synonym">Amygdalus dulcis</name>
    <dbReference type="NCBI Taxonomy" id="3755"/>
    <lineage>
        <taxon>Eukaryota</taxon>
        <taxon>Viridiplantae</taxon>
        <taxon>Streptophyta</taxon>
        <taxon>Embryophyta</taxon>
        <taxon>Tracheophyta</taxon>
        <taxon>Spermatophyta</taxon>
        <taxon>Magnoliopsida</taxon>
        <taxon>eudicotyledons</taxon>
        <taxon>Gunneridae</taxon>
        <taxon>Pentapetalae</taxon>
        <taxon>rosids</taxon>
        <taxon>fabids</taxon>
        <taxon>Rosales</taxon>
        <taxon>Rosaceae</taxon>
        <taxon>Amygdaloideae</taxon>
        <taxon>Amygdaleae</taxon>
        <taxon>Prunus</taxon>
    </lineage>
</organism>
<feature type="region of interest" description="Disordered" evidence="1">
    <location>
        <begin position="39"/>
        <end position="69"/>
    </location>
</feature>